<dbReference type="PANTHER" id="PTHR42754">
    <property type="entry name" value="ENDOGLUCANASE"/>
    <property type="match status" value="1"/>
</dbReference>
<proteinExistence type="predicted"/>
<gene>
    <name evidence="1" type="ORF">DCCM_0966</name>
</gene>
<evidence type="ECO:0000313" key="1">
    <source>
        <dbReference type="EMBL" id="GBF32770.1"/>
    </source>
</evidence>
<keyword evidence="2" id="KW-1185">Reference proteome</keyword>
<dbReference type="Proteomes" id="UP000239549">
    <property type="component" value="Unassembled WGS sequence"/>
</dbReference>
<accession>A0A2L2X9P5</accession>
<reference evidence="2" key="1">
    <citation type="submission" date="2018-02" db="EMBL/GenBank/DDBJ databases">
        <title>Genome sequence of Desulfocucumis palustris strain NAW-5.</title>
        <authorList>
            <person name="Watanabe M."/>
            <person name="Kojima H."/>
            <person name="Fukui M."/>
        </authorList>
    </citation>
    <scope>NUCLEOTIDE SEQUENCE [LARGE SCALE GENOMIC DNA]</scope>
    <source>
        <strain evidence="2">NAW-5</strain>
    </source>
</reference>
<dbReference type="PANTHER" id="PTHR42754:SF1">
    <property type="entry name" value="LIPOPROTEIN"/>
    <property type="match status" value="1"/>
</dbReference>
<evidence type="ECO:0000313" key="2">
    <source>
        <dbReference type="Proteomes" id="UP000239549"/>
    </source>
</evidence>
<protein>
    <submittedName>
        <fullName evidence="1">Uncharacterized protein</fullName>
    </submittedName>
</protein>
<comment type="caution">
    <text evidence="1">The sequence shown here is derived from an EMBL/GenBank/DDBJ whole genome shotgun (WGS) entry which is preliminary data.</text>
</comment>
<sequence>MNLEWEKYFGSPKIDMAYAACQTSDGGYIVTGKSLPANNSEASYYNAALLKLDSLGLLQWQKIYGGAGDDCGSAVLQTSDGGYLIAGETPKPYSVLANTDVYLVKTDASGNKLWERNYGGDNDDTAACISKTREGDYVITGETGSPENGNVDVYLIKINKDGNKIWERAFGGPDTDSGAWVSQTGDGGYIVAGKTFSAAGGYNAYLLKTDPEGNKLWEKNYGGPGWDTAGMVEQTSDGGFIVTGQTSSFSNGNFDLYLLKTDQLGNKLWERNLVINDWSTGKWVRQTPEGEYLAAGWSTSANSPNPSFLLVRISAGGEKLKEYTLENRKFNENFPVRQTADGGFIIAGWWADTLKSSETSNDDFQYYLAKLAAKN</sequence>
<dbReference type="AlphaFoldDB" id="A0A2L2X9P5"/>
<dbReference type="SUPFAM" id="SSF50998">
    <property type="entry name" value="Quinoprotein alcohol dehydrogenase-like"/>
    <property type="match status" value="1"/>
</dbReference>
<organism evidence="1 2">
    <name type="scientific">Desulfocucumis palustris</name>
    <dbReference type="NCBI Taxonomy" id="1898651"/>
    <lineage>
        <taxon>Bacteria</taxon>
        <taxon>Bacillati</taxon>
        <taxon>Bacillota</taxon>
        <taxon>Clostridia</taxon>
        <taxon>Eubacteriales</taxon>
        <taxon>Desulfocucumaceae</taxon>
        <taxon>Desulfocucumis</taxon>
    </lineage>
</organism>
<dbReference type="EMBL" id="BFAV01000045">
    <property type="protein sequence ID" value="GBF32770.1"/>
    <property type="molecule type" value="Genomic_DNA"/>
</dbReference>
<name>A0A2L2X9P5_9FIRM</name>
<dbReference type="InterPro" id="IPR011047">
    <property type="entry name" value="Quinoprotein_ADH-like_sf"/>
</dbReference>